<dbReference type="InterPro" id="IPR036113">
    <property type="entry name" value="Asp/Glu-ADT_sf_sub_c"/>
</dbReference>
<accession>A0A1F7GAZ7</accession>
<keyword evidence="1" id="KW-0067">ATP-binding</keyword>
<dbReference type="GO" id="GO:0006412">
    <property type="term" value="P:translation"/>
    <property type="evidence" value="ECO:0007669"/>
    <property type="project" value="UniProtKB-UniRule"/>
</dbReference>
<reference evidence="2 3" key="1">
    <citation type="journal article" date="2016" name="Nat. Commun.">
        <title>Thousands of microbial genomes shed light on interconnected biogeochemical processes in an aquifer system.</title>
        <authorList>
            <person name="Anantharaman K."/>
            <person name="Brown C.T."/>
            <person name="Hug L.A."/>
            <person name="Sharon I."/>
            <person name="Castelle C.J."/>
            <person name="Probst A.J."/>
            <person name="Thomas B.C."/>
            <person name="Singh A."/>
            <person name="Wilkins M.J."/>
            <person name="Karaoz U."/>
            <person name="Brodie E.L."/>
            <person name="Williams K.H."/>
            <person name="Hubbard S.S."/>
            <person name="Banfield J.F."/>
        </authorList>
    </citation>
    <scope>NUCLEOTIDE SEQUENCE [LARGE SCALE GENOMIC DNA]</scope>
</reference>
<evidence type="ECO:0000313" key="2">
    <source>
        <dbReference type="EMBL" id="OGK16047.1"/>
    </source>
</evidence>
<comment type="subunit">
    <text evidence="1">Heterotrimer of A, B and C subunits.</text>
</comment>
<dbReference type="NCBIfam" id="TIGR00135">
    <property type="entry name" value="gatC"/>
    <property type="match status" value="1"/>
</dbReference>
<dbReference type="Proteomes" id="UP000178372">
    <property type="component" value="Unassembled WGS sequence"/>
</dbReference>
<dbReference type="Gene3D" id="1.10.20.60">
    <property type="entry name" value="Glu-tRNAGln amidotransferase C subunit, N-terminal domain"/>
    <property type="match status" value="1"/>
</dbReference>
<dbReference type="GO" id="GO:0006450">
    <property type="term" value="P:regulation of translational fidelity"/>
    <property type="evidence" value="ECO:0007669"/>
    <property type="project" value="InterPro"/>
</dbReference>
<dbReference type="InterPro" id="IPR003837">
    <property type="entry name" value="GatC"/>
</dbReference>
<name>A0A1F7GAZ7_9BACT</name>
<dbReference type="GO" id="GO:0050566">
    <property type="term" value="F:asparaginyl-tRNA synthase (glutamine-hydrolyzing) activity"/>
    <property type="evidence" value="ECO:0007669"/>
    <property type="project" value="RHEA"/>
</dbReference>
<protein>
    <recommendedName>
        <fullName evidence="1">Aspartyl/glutamyl-tRNA(Asn/Gln) amidotransferase subunit C</fullName>
        <shortName evidence="1">Asp/Glu-ADT subunit C</shortName>
        <ecNumber evidence="1">6.3.5.-</ecNumber>
    </recommendedName>
</protein>
<comment type="caution">
    <text evidence="2">The sequence shown here is derived from an EMBL/GenBank/DDBJ whole genome shotgun (WGS) entry which is preliminary data.</text>
</comment>
<dbReference type="HAMAP" id="MF_00122">
    <property type="entry name" value="GatC"/>
    <property type="match status" value="1"/>
</dbReference>
<sequence length="103" mass="11622">MATKQLTLEEVIHLARLAHLTLTDKEIETYQTQLSSIIDYIGKLNELNTDNVDPANQVTGLSNILRDDEINPERALSQDEVLSNKNDTKQGKFEVDAILQNNE</sequence>
<dbReference type="AlphaFoldDB" id="A0A1F7GAZ7"/>
<dbReference type="SUPFAM" id="SSF141000">
    <property type="entry name" value="Glu-tRNAGln amidotransferase C subunit"/>
    <property type="match status" value="1"/>
</dbReference>
<gene>
    <name evidence="1" type="primary">gatC</name>
    <name evidence="2" type="ORF">A2690_01360</name>
</gene>
<comment type="similarity">
    <text evidence="1">Belongs to the GatC family.</text>
</comment>
<keyword evidence="1" id="KW-0436">Ligase</keyword>
<dbReference type="EMBL" id="MFZF01000021">
    <property type="protein sequence ID" value="OGK16047.1"/>
    <property type="molecule type" value="Genomic_DNA"/>
</dbReference>
<dbReference type="Pfam" id="PF02686">
    <property type="entry name" value="GatC"/>
    <property type="match status" value="1"/>
</dbReference>
<dbReference type="GO" id="GO:0050567">
    <property type="term" value="F:glutaminyl-tRNA synthase (glutamine-hydrolyzing) activity"/>
    <property type="evidence" value="ECO:0007669"/>
    <property type="project" value="UniProtKB-UniRule"/>
</dbReference>
<evidence type="ECO:0000256" key="1">
    <source>
        <dbReference type="HAMAP-Rule" id="MF_00122"/>
    </source>
</evidence>
<dbReference type="EC" id="6.3.5.-" evidence="1"/>
<evidence type="ECO:0000313" key="3">
    <source>
        <dbReference type="Proteomes" id="UP000178372"/>
    </source>
</evidence>
<dbReference type="GO" id="GO:0005524">
    <property type="term" value="F:ATP binding"/>
    <property type="evidence" value="ECO:0007669"/>
    <property type="project" value="UniProtKB-KW"/>
</dbReference>
<organism evidence="2 3">
    <name type="scientific">Candidatus Roizmanbacteria bacterium RIFCSPHIGHO2_01_FULL_39_12b</name>
    <dbReference type="NCBI Taxonomy" id="1802030"/>
    <lineage>
        <taxon>Bacteria</taxon>
        <taxon>Candidatus Roizmaniibacteriota</taxon>
    </lineage>
</organism>
<dbReference type="GO" id="GO:0070681">
    <property type="term" value="P:glutaminyl-tRNAGln biosynthesis via transamidation"/>
    <property type="evidence" value="ECO:0007669"/>
    <property type="project" value="TreeGrafter"/>
</dbReference>
<dbReference type="PANTHER" id="PTHR15004:SF0">
    <property type="entry name" value="GLUTAMYL-TRNA(GLN) AMIDOTRANSFERASE SUBUNIT C, MITOCHONDRIAL"/>
    <property type="match status" value="1"/>
</dbReference>
<comment type="catalytic activity">
    <reaction evidence="1">
        <text>L-glutamyl-tRNA(Gln) + L-glutamine + ATP + H2O = L-glutaminyl-tRNA(Gln) + L-glutamate + ADP + phosphate + H(+)</text>
        <dbReference type="Rhea" id="RHEA:17521"/>
        <dbReference type="Rhea" id="RHEA-COMP:9681"/>
        <dbReference type="Rhea" id="RHEA-COMP:9684"/>
        <dbReference type="ChEBI" id="CHEBI:15377"/>
        <dbReference type="ChEBI" id="CHEBI:15378"/>
        <dbReference type="ChEBI" id="CHEBI:29985"/>
        <dbReference type="ChEBI" id="CHEBI:30616"/>
        <dbReference type="ChEBI" id="CHEBI:43474"/>
        <dbReference type="ChEBI" id="CHEBI:58359"/>
        <dbReference type="ChEBI" id="CHEBI:78520"/>
        <dbReference type="ChEBI" id="CHEBI:78521"/>
        <dbReference type="ChEBI" id="CHEBI:456216"/>
    </reaction>
</comment>
<comment type="function">
    <text evidence="1">Allows the formation of correctly charged Asn-tRNA(Asn) or Gln-tRNA(Gln) through the transamidation of misacylated Asp-tRNA(Asn) or Glu-tRNA(Gln) in organisms which lack either or both of asparaginyl-tRNA or glutaminyl-tRNA synthetases. The reaction takes place in the presence of glutamine and ATP through an activated phospho-Asp-tRNA(Asn) or phospho-Glu-tRNA(Gln).</text>
</comment>
<dbReference type="PANTHER" id="PTHR15004">
    <property type="entry name" value="GLUTAMYL-TRNA(GLN) AMIDOTRANSFERASE SUBUNIT C, MITOCHONDRIAL"/>
    <property type="match status" value="1"/>
</dbReference>
<proteinExistence type="inferred from homology"/>
<keyword evidence="1" id="KW-0547">Nucleotide-binding</keyword>
<comment type="catalytic activity">
    <reaction evidence="1">
        <text>L-aspartyl-tRNA(Asn) + L-glutamine + ATP + H2O = L-asparaginyl-tRNA(Asn) + L-glutamate + ADP + phosphate + 2 H(+)</text>
        <dbReference type="Rhea" id="RHEA:14513"/>
        <dbReference type="Rhea" id="RHEA-COMP:9674"/>
        <dbReference type="Rhea" id="RHEA-COMP:9677"/>
        <dbReference type="ChEBI" id="CHEBI:15377"/>
        <dbReference type="ChEBI" id="CHEBI:15378"/>
        <dbReference type="ChEBI" id="CHEBI:29985"/>
        <dbReference type="ChEBI" id="CHEBI:30616"/>
        <dbReference type="ChEBI" id="CHEBI:43474"/>
        <dbReference type="ChEBI" id="CHEBI:58359"/>
        <dbReference type="ChEBI" id="CHEBI:78515"/>
        <dbReference type="ChEBI" id="CHEBI:78516"/>
        <dbReference type="ChEBI" id="CHEBI:456216"/>
    </reaction>
</comment>
<keyword evidence="1" id="KW-0648">Protein biosynthesis</keyword>